<gene>
    <name evidence="1" type="ORF">GCM10011572_05650</name>
</gene>
<protein>
    <submittedName>
        <fullName evidence="1">Uncharacterized protein</fullName>
    </submittedName>
</protein>
<evidence type="ECO:0000313" key="1">
    <source>
        <dbReference type="EMBL" id="GGB86546.1"/>
    </source>
</evidence>
<reference evidence="2" key="1">
    <citation type="journal article" date="2019" name="Int. J. Syst. Evol. Microbiol.">
        <title>The Global Catalogue of Microorganisms (GCM) 10K type strain sequencing project: providing services to taxonomists for standard genome sequencing and annotation.</title>
        <authorList>
            <consortium name="The Broad Institute Genomics Platform"/>
            <consortium name="The Broad Institute Genome Sequencing Center for Infectious Disease"/>
            <person name="Wu L."/>
            <person name="Ma J."/>
        </authorList>
    </citation>
    <scope>NUCLEOTIDE SEQUENCE [LARGE SCALE GENOMIC DNA]</scope>
    <source>
        <strain evidence="2">CGMCC 1.15931</strain>
    </source>
</reference>
<keyword evidence="2" id="KW-1185">Reference proteome</keyword>
<organism evidence="1 2">
    <name type="scientific">Pseudoduganella buxea</name>
    <dbReference type="NCBI Taxonomy" id="1949069"/>
    <lineage>
        <taxon>Bacteria</taxon>
        <taxon>Pseudomonadati</taxon>
        <taxon>Pseudomonadota</taxon>
        <taxon>Betaproteobacteria</taxon>
        <taxon>Burkholderiales</taxon>
        <taxon>Oxalobacteraceae</taxon>
        <taxon>Telluria group</taxon>
        <taxon>Pseudoduganella</taxon>
    </lineage>
</organism>
<proteinExistence type="predicted"/>
<comment type="caution">
    <text evidence="1">The sequence shown here is derived from an EMBL/GenBank/DDBJ whole genome shotgun (WGS) entry which is preliminary data.</text>
</comment>
<name>A0ABQ1K3Z7_9BURK</name>
<dbReference type="EMBL" id="BMKG01000002">
    <property type="protein sequence ID" value="GGB86546.1"/>
    <property type="molecule type" value="Genomic_DNA"/>
</dbReference>
<dbReference type="Proteomes" id="UP000622638">
    <property type="component" value="Unassembled WGS sequence"/>
</dbReference>
<evidence type="ECO:0000313" key="2">
    <source>
        <dbReference type="Proteomes" id="UP000622638"/>
    </source>
</evidence>
<accession>A0ABQ1K3Z7</accession>
<sequence length="245" mass="27038">MPLLNSFYDHEAFSQRYLKPLLVDPLQDRLNNLPDASNFPKCINISSQKILTNEKSGVHGADTGRRARFVRTADGWFYGHHVLRKWQQSGEWCHQRESEHDLQYAVTVGEVPDMTGVPRLTVDVHGSLMRYERDAVSQLLASGRHADLGTGWARASLHWSLRLQLIVDAGGRGNLVSQARSVPAVTDAGKTGPYIASSPLDHLLQPARLFHTWEHGAASLAAVQDYLVSRLAAAIEPAAMSAIDA</sequence>